<organism evidence="1 2">
    <name type="scientific">Acaulospora colombiana</name>
    <dbReference type="NCBI Taxonomy" id="27376"/>
    <lineage>
        <taxon>Eukaryota</taxon>
        <taxon>Fungi</taxon>
        <taxon>Fungi incertae sedis</taxon>
        <taxon>Mucoromycota</taxon>
        <taxon>Glomeromycotina</taxon>
        <taxon>Glomeromycetes</taxon>
        <taxon>Diversisporales</taxon>
        <taxon>Acaulosporaceae</taxon>
        <taxon>Acaulospora</taxon>
    </lineage>
</organism>
<comment type="caution">
    <text evidence="1">The sequence shown here is derived from an EMBL/GenBank/DDBJ whole genome shotgun (WGS) entry which is preliminary data.</text>
</comment>
<dbReference type="EMBL" id="CAJVPT010002334">
    <property type="protein sequence ID" value="CAG8479338.1"/>
    <property type="molecule type" value="Genomic_DNA"/>
</dbReference>
<accession>A0ACA9KLX5</accession>
<protein>
    <submittedName>
        <fullName evidence="1">10436_t:CDS:1</fullName>
    </submittedName>
</protein>
<proteinExistence type="predicted"/>
<gene>
    <name evidence="1" type="ORF">ACOLOM_LOCUS1923</name>
</gene>
<evidence type="ECO:0000313" key="1">
    <source>
        <dbReference type="EMBL" id="CAG8479338.1"/>
    </source>
</evidence>
<evidence type="ECO:0000313" key="2">
    <source>
        <dbReference type="Proteomes" id="UP000789525"/>
    </source>
</evidence>
<name>A0ACA9KLX5_9GLOM</name>
<sequence>MSREESEIGVDEESEIDALPNAKKLKVSPGDIVNVDTDVNVGLAEGPSTMSNALASSNVSDVRGDTNDISNRERGMSYRLRIENIPKYVNTKTIKDFLEKNNCGKLQVKKAPNWSYCYAHLKSREQQLETIEKLKDVKFKNKLIVVKADNITEQERQNLFNTRKKAAFSDTNEGQQRSPEEMLADQTTPLHRLSYPEQLKSKENVIKDALSHFRKKIEELSKDGHQPNWIVKGSPPVLVDMCCGTGTIGIALSKILGNKVEEIIGIEICMEAVEDAKFNAMSNEINNTQYILGPVEENLRFLSKFNNDEAGTVIAIVDPPRAGVHKSVIKALRQCRAIDYLLYISCDCNLATQNFIE</sequence>
<reference evidence="1" key="1">
    <citation type="submission" date="2021-06" db="EMBL/GenBank/DDBJ databases">
        <authorList>
            <person name="Kallberg Y."/>
            <person name="Tangrot J."/>
            <person name="Rosling A."/>
        </authorList>
    </citation>
    <scope>NUCLEOTIDE SEQUENCE</scope>
    <source>
        <strain evidence="1">CL356</strain>
    </source>
</reference>
<keyword evidence="2" id="KW-1185">Reference proteome</keyword>
<dbReference type="Proteomes" id="UP000789525">
    <property type="component" value="Unassembled WGS sequence"/>
</dbReference>